<dbReference type="RefSeq" id="WP_345386286.1">
    <property type="nucleotide sequence ID" value="NZ_BAABHG010000001.1"/>
</dbReference>
<dbReference type="EMBL" id="JBHUKU010000022">
    <property type="protein sequence ID" value="MFD2463865.1"/>
    <property type="molecule type" value="Genomic_DNA"/>
</dbReference>
<protein>
    <submittedName>
        <fullName evidence="2">LuxR C-terminal-related transcriptional regulator</fullName>
    </submittedName>
</protein>
<dbReference type="SMART" id="SM00421">
    <property type="entry name" value="HTH_LUXR"/>
    <property type="match status" value="1"/>
</dbReference>
<dbReference type="Gene3D" id="1.10.10.10">
    <property type="entry name" value="Winged helix-like DNA-binding domain superfamily/Winged helix DNA-binding domain"/>
    <property type="match status" value="1"/>
</dbReference>
<proteinExistence type="predicted"/>
<keyword evidence="3" id="KW-1185">Reference proteome</keyword>
<accession>A0ABW5GSN6</accession>
<evidence type="ECO:0000259" key="1">
    <source>
        <dbReference type="SMART" id="SM00421"/>
    </source>
</evidence>
<organism evidence="2 3">
    <name type="scientific">Amycolatopsis samaneae</name>
    <dbReference type="NCBI Taxonomy" id="664691"/>
    <lineage>
        <taxon>Bacteria</taxon>
        <taxon>Bacillati</taxon>
        <taxon>Actinomycetota</taxon>
        <taxon>Actinomycetes</taxon>
        <taxon>Pseudonocardiales</taxon>
        <taxon>Pseudonocardiaceae</taxon>
        <taxon>Amycolatopsis</taxon>
    </lineage>
</organism>
<name>A0ABW5GSN6_9PSEU</name>
<dbReference type="InterPro" id="IPR016032">
    <property type="entry name" value="Sig_transdc_resp-reg_C-effctor"/>
</dbReference>
<sequence length="94" mass="9812">MTVVAEEPSAATGVGGYAMSALAADVLAGVAAGHSTGRLAGRLVLSVRGVEYHCSRLMRMLNAANRTELVARAYAAGIIAAGEWPPRVRDEFVR</sequence>
<dbReference type="Pfam" id="PF00196">
    <property type="entry name" value="GerE"/>
    <property type="match status" value="1"/>
</dbReference>
<evidence type="ECO:0000313" key="3">
    <source>
        <dbReference type="Proteomes" id="UP001597419"/>
    </source>
</evidence>
<gene>
    <name evidence="2" type="ORF">ACFSYJ_34980</name>
</gene>
<comment type="caution">
    <text evidence="2">The sequence shown here is derived from an EMBL/GenBank/DDBJ whole genome shotgun (WGS) entry which is preliminary data.</text>
</comment>
<feature type="domain" description="HTH luxR-type" evidence="1">
    <location>
        <begin position="16"/>
        <end position="73"/>
    </location>
</feature>
<dbReference type="InterPro" id="IPR000792">
    <property type="entry name" value="Tscrpt_reg_LuxR_C"/>
</dbReference>
<reference evidence="3" key="1">
    <citation type="journal article" date="2019" name="Int. J. Syst. Evol. Microbiol.">
        <title>The Global Catalogue of Microorganisms (GCM) 10K type strain sequencing project: providing services to taxonomists for standard genome sequencing and annotation.</title>
        <authorList>
            <consortium name="The Broad Institute Genomics Platform"/>
            <consortium name="The Broad Institute Genome Sequencing Center for Infectious Disease"/>
            <person name="Wu L."/>
            <person name="Ma J."/>
        </authorList>
    </citation>
    <scope>NUCLEOTIDE SEQUENCE [LARGE SCALE GENOMIC DNA]</scope>
    <source>
        <strain evidence="3">CGMCC 4.7643</strain>
    </source>
</reference>
<dbReference type="SUPFAM" id="SSF46894">
    <property type="entry name" value="C-terminal effector domain of the bipartite response regulators"/>
    <property type="match status" value="1"/>
</dbReference>
<dbReference type="InterPro" id="IPR036388">
    <property type="entry name" value="WH-like_DNA-bd_sf"/>
</dbReference>
<evidence type="ECO:0000313" key="2">
    <source>
        <dbReference type="EMBL" id="MFD2463865.1"/>
    </source>
</evidence>
<dbReference type="Proteomes" id="UP001597419">
    <property type="component" value="Unassembled WGS sequence"/>
</dbReference>